<feature type="compositionally biased region" description="Basic and acidic residues" evidence="1">
    <location>
        <begin position="1"/>
        <end position="17"/>
    </location>
</feature>
<keyword evidence="2" id="KW-1133">Transmembrane helix</keyword>
<evidence type="ECO:0000313" key="4">
    <source>
        <dbReference type="Proteomes" id="UP000677082"/>
    </source>
</evidence>
<protein>
    <recommendedName>
        <fullName evidence="5">Pentapeptide repeat-containing protein</fullName>
    </recommendedName>
</protein>
<dbReference type="AlphaFoldDB" id="A0A919WBF1"/>
<feature type="transmembrane region" description="Helical" evidence="2">
    <location>
        <begin position="80"/>
        <end position="101"/>
    </location>
</feature>
<keyword evidence="4" id="KW-1185">Reference proteome</keyword>
<organism evidence="3 4">
    <name type="scientific">Paractinoplanes toevensis</name>
    <dbReference type="NCBI Taxonomy" id="571911"/>
    <lineage>
        <taxon>Bacteria</taxon>
        <taxon>Bacillati</taxon>
        <taxon>Actinomycetota</taxon>
        <taxon>Actinomycetes</taxon>
        <taxon>Micromonosporales</taxon>
        <taxon>Micromonosporaceae</taxon>
        <taxon>Paractinoplanes</taxon>
    </lineage>
</organism>
<dbReference type="Gene3D" id="2.160.20.80">
    <property type="entry name" value="E3 ubiquitin-protein ligase SopA"/>
    <property type="match status" value="1"/>
</dbReference>
<evidence type="ECO:0000313" key="3">
    <source>
        <dbReference type="EMBL" id="GIM97129.1"/>
    </source>
</evidence>
<sequence length="448" mass="48825">MADRDQANDRLPAEKQAGDLQGQADRPESPGLRWPWLLSDRGIFTVAATVAGLGIVGLIGMWLIANRLHGADRAQLEIDAIKYGLGFIAAGGAAAALLLSVRRQQLSERSHQLELSKQDHELRKQTHLEADAADRRVTELYTKAVEQLGSTDAAVRLGGLYALERVAENNPGQRQTIVNVICAYLRMPYTPPAEPTKNTHPAGVAATATDAGAASGRDRRQELQVRLTAQRILTAHLRRPDDIPTADLKGMEANPRQQFWPRIDLDLTGATLVDWTLIRAAIRSARFGGATFMGEAWFRGATFTENAEFGGATFTGDALFEGATFTGDAWFEGATFTMDARFNGATFTVNAWFNAATFTGTAEFGSATFAWTAEFGGATFAGNVWFHRATFYGTAKFDEATHRDGLGSMGFGSCRIVNRDGRHDRWPAGWSVVPGTEYSTLRYQLSEA</sequence>
<dbReference type="SUPFAM" id="SSF141571">
    <property type="entry name" value="Pentapeptide repeat-like"/>
    <property type="match status" value="1"/>
</dbReference>
<feature type="transmembrane region" description="Helical" evidence="2">
    <location>
        <begin position="43"/>
        <end position="65"/>
    </location>
</feature>
<evidence type="ECO:0000256" key="1">
    <source>
        <dbReference type="SAM" id="MobiDB-lite"/>
    </source>
</evidence>
<feature type="region of interest" description="Disordered" evidence="1">
    <location>
        <begin position="1"/>
        <end position="28"/>
    </location>
</feature>
<gene>
    <name evidence="3" type="ORF">Ato02nite_089220</name>
</gene>
<dbReference type="InterPro" id="IPR001646">
    <property type="entry name" value="5peptide_repeat"/>
</dbReference>
<proteinExistence type="predicted"/>
<keyword evidence="2" id="KW-0472">Membrane</keyword>
<name>A0A919WBF1_9ACTN</name>
<comment type="caution">
    <text evidence="3">The sequence shown here is derived from an EMBL/GenBank/DDBJ whole genome shotgun (WGS) entry which is preliminary data.</text>
</comment>
<reference evidence="3 4" key="1">
    <citation type="submission" date="2021-03" db="EMBL/GenBank/DDBJ databases">
        <title>Whole genome shotgun sequence of Actinoplanes toevensis NBRC 105298.</title>
        <authorList>
            <person name="Komaki H."/>
            <person name="Tamura T."/>
        </authorList>
    </citation>
    <scope>NUCLEOTIDE SEQUENCE [LARGE SCALE GENOMIC DNA]</scope>
    <source>
        <strain evidence="3 4">NBRC 105298</strain>
    </source>
</reference>
<accession>A0A919WBF1</accession>
<evidence type="ECO:0000256" key="2">
    <source>
        <dbReference type="SAM" id="Phobius"/>
    </source>
</evidence>
<dbReference type="Pfam" id="PF13576">
    <property type="entry name" value="Pentapeptide_3"/>
    <property type="match status" value="1"/>
</dbReference>
<dbReference type="RefSeq" id="WP_213012783.1">
    <property type="nucleotide sequence ID" value="NZ_BOQN01000134.1"/>
</dbReference>
<dbReference type="Proteomes" id="UP000677082">
    <property type="component" value="Unassembled WGS sequence"/>
</dbReference>
<evidence type="ECO:0008006" key="5">
    <source>
        <dbReference type="Google" id="ProtNLM"/>
    </source>
</evidence>
<dbReference type="EMBL" id="BOQN01000134">
    <property type="protein sequence ID" value="GIM97129.1"/>
    <property type="molecule type" value="Genomic_DNA"/>
</dbReference>
<keyword evidence="2" id="KW-0812">Transmembrane</keyword>